<accession>A0AAE0N224</accession>
<name>A0AAE0N224_9PEZI</name>
<dbReference type="AlphaFoldDB" id="A0AAE0N224"/>
<organism evidence="1 2">
    <name type="scientific">Lasiosphaeria ovina</name>
    <dbReference type="NCBI Taxonomy" id="92902"/>
    <lineage>
        <taxon>Eukaryota</taxon>
        <taxon>Fungi</taxon>
        <taxon>Dikarya</taxon>
        <taxon>Ascomycota</taxon>
        <taxon>Pezizomycotina</taxon>
        <taxon>Sordariomycetes</taxon>
        <taxon>Sordariomycetidae</taxon>
        <taxon>Sordariales</taxon>
        <taxon>Lasiosphaeriaceae</taxon>
        <taxon>Lasiosphaeria</taxon>
    </lineage>
</organism>
<protein>
    <submittedName>
        <fullName evidence="1">Uncharacterized protein</fullName>
    </submittedName>
</protein>
<dbReference type="EMBL" id="JAULSN010000007">
    <property type="protein sequence ID" value="KAK3367365.1"/>
    <property type="molecule type" value="Genomic_DNA"/>
</dbReference>
<evidence type="ECO:0000313" key="1">
    <source>
        <dbReference type="EMBL" id="KAK3367365.1"/>
    </source>
</evidence>
<evidence type="ECO:0000313" key="2">
    <source>
        <dbReference type="Proteomes" id="UP001287356"/>
    </source>
</evidence>
<comment type="caution">
    <text evidence="1">The sequence shown here is derived from an EMBL/GenBank/DDBJ whole genome shotgun (WGS) entry which is preliminary data.</text>
</comment>
<keyword evidence="2" id="KW-1185">Reference proteome</keyword>
<sequence length="133" mass="14300">MVATATTAATISKDSADSGKLSISQLIAAHPRERLFIHPLLWTRRHLCLLGCQFFDLGVITIAPSPPPPSTPDSVLAISDDGVGDEDDTTEAQRYLANLNSDTNVARRLATCQVPVTKGHAMSLLLKQLKCYG</sequence>
<reference evidence="1" key="2">
    <citation type="submission" date="2023-06" db="EMBL/GenBank/DDBJ databases">
        <authorList>
            <consortium name="Lawrence Berkeley National Laboratory"/>
            <person name="Haridas S."/>
            <person name="Hensen N."/>
            <person name="Bonometti L."/>
            <person name="Westerberg I."/>
            <person name="Brannstrom I.O."/>
            <person name="Guillou S."/>
            <person name="Cros-Aarteil S."/>
            <person name="Calhoun S."/>
            <person name="Kuo A."/>
            <person name="Mondo S."/>
            <person name="Pangilinan J."/>
            <person name="Riley R."/>
            <person name="Labutti K."/>
            <person name="Andreopoulos B."/>
            <person name="Lipzen A."/>
            <person name="Chen C."/>
            <person name="Yanf M."/>
            <person name="Daum C."/>
            <person name="Ng V."/>
            <person name="Clum A."/>
            <person name="Steindorff A."/>
            <person name="Ohm R."/>
            <person name="Martin F."/>
            <person name="Silar P."/>
            <person name="Natvig D."/>
            <person name="Lalanne C."/>
            <person name="Gautier V."/>
            <person name="Ament-Velasquez S.L."/>
            <person name="Kruys A."/>
            <person name="Hutchinson M.I."/>
            <person name="Powell A.J."/>
            <person name="Barry K."/>
            <person name="Miller A.N."/>
            <person name="Grigoriev I.V."/>
            <person name="Debuchy R."/>
            <person name="Gladieux P."/>
            <person name="Thoren M.H."/>
            <person name="Johannesson H."/>
        </authorList>
    </citation>
    <scope>NUCLEOTIDE SEQUENCE</scope>
    <source>
        <strain evidence="1">CBS 958.72</strain>
    </source>
</reference>
<reference evidence="1" key="1">
    <citation type="journal article" date="2023" name="Mol. Phylogenet. Evol.">
        <title>Genome-scale phylogeny and comparative genomics of the fungal order Sordariales.</title>
        <authorList>
            <person name="Hensen N."/>
            <person name="Bonometti L."/>
            <person name="Westerberg I."/>
            <person name="Brannstrom I.O."/>
            <person name="Guillou S."/>
            <person name="Cros-Aarteil S."/>
            <person name="Calhoun S."/>
            <person name="Haridas S."/>
            <person name="Kuo A."/>
            <person name="Mondo S."/>
            <person name="Pangilinan J."/>
            <person name="Riley R."/>
            <person name="LaButti K."/>
            <person name="Andreopoulos B."/>
            <person name="Lipzen A."/>
            <person name="Chen C."/>
            <person name="Yan M."/>
            <person name="Daum C."/>
            <person name="Ng V."/>
            <person name="Clum A."/>
            <person name="Steindorff A."/>
            <person name="Ohm R.A."/>
            <person name="Martin F."/>
            <person name="Silar P."/>
            <person name="Natvig D.O."/>
            <person name="Lalanne C."/>
            <person name="Gautier V."/>
            <person name="Ament-Velasquez S.L."/>
            <person name="Kruys A."/>
            <person name="Hutchinson M.I."/>
            <person name="Powell A.J."/>
            <person name="Barry K."/>
            <person name="Miller A.N."/>
            <person name="Grigoriev I.V."/>
            <person name="Debuchy R."/>
            <person name="Gladieux P."/>
            <person name="Hiltunen Thoren M."/>
            <person name="Johannesson H."/>
        </authorList>
    </citation>
    <scope>NUCLEOTIDE SEQUENCE</scope>
    <source>
        <strain evidence="1">CBS 958.72</strain>
    </source>
</reference>
<proteinExistence type="predicted"/>
<dbReference type="Proteomes" id="UP001287356">
    <property type="component" value="Unassembled WGS sequence"/>
</dbReference>
<gene>
    <name evidence="1" type="ORF">B0T24DRAFT_389259</name>
</gene>